<dbReference type="InterPro" id="IPR056644">
    <property type="entry name" value="DUF7742"/>
</dbReference>
<evidence type="ECO:0000313" key="2">
    <source>
        <dbReference type="EMBL" id="MCB5197850.1"/>
    </source>
</evidence>
<feature type="domain" description="DUF7742" evidence="1">
    <location>
        <begin position="2"/>
        <end position="86"/>
    </location>
</feature>
<dbReference type="EMBL" id="JAJATZ010000001">
    <property type="protein sequence ID" value="MCB5197850.1"/>
    <property type="molecule type" value="Genomic_DNA"/>
</dbReference>
<sequence>MRPVGLLDLDAVARCLCAVTVPEQYGLAREIIGRADVADRYRKRLGRRHAVYGDGTLSAATAPYATVRGRVVEQTYLAALRIVVDVLIERRGFCFSERRSIW</sequence>
<evidence type="ECO:0000259" key="1">
    <source>
        <dbReference type="Pfam" id="PF24891"/>
    </source>
</evidence>
<dbReference type="RefSeq" id="WP_226746924.1">
    <property type="nucleotide sequence ID" value="NZ_JAJATZ010000001.1"/>
</dbReference>
<gene>
    <name evidence="2" type="ORF">LGQ03_01215</name>
</gene>
<reference evidence="2" key="1">
    <citation type="submission" date="2021-10" db="EMBL/GenBank/DDBJ databases">
        <title>Loktanella gaetbuli sp. nov., isolated from a tidal flat.</title>
        <authorList>
            <person name="Park S."/>
            <person name="Yoon J.-H."/>
        </authorList>
    </citation>
    <scope>NUCLEOTIDE SEQUENCE</scope>
    <source>
        <strain evidence="2">TSTF-M6</strain>
    </source>
</reference>
<name>A0ABS8BQ51_9RHOB</name>
<keyword evidence="3" id="KW-1185">Reference proteome</keyword>
<proteinExistence type="predicted"/>
<dbReference type="Proteomes" id="UP001138961">
    <property type="component" value="Unassembled WGS sequence"/>
</dbReference>
<protein>
    <recommendedName>
        <fullName evidence="1">DUF7742 domain-containing protein</fullName>
    </recommendedName>
</protein>
<comment type="caution">
    <text evidence="2">The sequence shown here is derived from an EMBL/GenBank/DDBJ whole genome shotgun (WGS) entry which is preliminary data.</text>
</comment>
<accession>A0ABS8BQ51</accession>
<organism evidence="2 3">
    <name type="scientific">Loktanella gaetbuli</name>
    <dbReference type="NCBI Taxonomy" id="2881335"/>
    <lineage>
        <taxon>Bacteria</taxon>
        <taxon>Pseudomonadati</taxon>
        <taxon>Pseudomonadota</taxon>
        <taxon>Alphaproteobacteria</taxon>
        <taxon>Rhodobacterales</taxon>
        <taxon>Roseobacteraceae</taxon>
        <taxon>Loktanella</taxon>
    </lineage>
</organism>
<evidence type="ECO:0000313" key="3">
    <source>
        <dbReference type="Proteomes" id="UP001138961"/>
    </source>
</evidence>
<dbReference type="Pfam" id="PF24891">
    <property type="entry name" value="DUF7742"/>
    <property type="match status" value="1"/>
</dbReference>